<protein>
    <submittedName>
        <fullName evidence="1">Uncharacterized protein</fullName>
    </submittedName>
</protein>
<dbReference type="EMBL" id="LR798327">
    <property type="protein sequence ID" value="CAB5223698.1"/>
    <property type="molecule type" value="Genomic_DNA"/>
</dbReference>
<sequence>MVMTAQWEEIYRGYLQEELSAEMTQLKKSLAGGFVSQGSGSVTGQKDVAELRNRLQAATRVWNEKFANAGGSNAQAYRGRRGTVDFSGVDRRSL</sequence>
<reference evidence="1" key="1">
    <citation type="submission" date="2020-04" db="EMBL/GenBank/DDBJ databases">
        <authorList>
            <person name="Chiriac C."/>
            <person name="Salcher M."/>
            <person name="Ghai R."/>
            <person name="Kavagutti S V."/>
        </authorList>
    </citation>
    <scope>NUCLEOTIDE SEQUENCE</scope>
</reference>
<evidence type="ECO:0000313" key="2">
    <source>
        <dbReference type="EMBL" id="CAB5223698.1"/>
    </source>
</evidence>
<name>A0A6J5NPP5_9CAUD</name>
<accession>A0A6J5NPP5</accession>
<evidence type="ECO:0000313" key="1">
    <source>
        <dbReference type="EMBL" id="CAB4159341.1"/>
    </source>
</evidence>
<organism evidence="1">
    <name type="scientific">uncultured Caudovirales phage</name>
    <dbReference type="NCBI Taxonomy" id="2100421"/>
    <lineage>
        <taxon>Viruses</taxon>
        <taxon>Duplodnaviria</taxon>
        <taxon>Heunggongvirae</taxon>
        <taxon>Uroviricota</taxon>
        <taxon>Caudoviricetes</taxon>
        <taxon>Peduoviridae</taxon>
        <taxon>Maltschvirus</taxon>
        <taxon>Maltschvirus maltsch</taxon>
    </lineage>
</organism>
<gene>
    <name evidence="1" type="ORF">UFOVP705_79</name>
    <name evidence="2" type="ORF">UFOVP736_2</name>
</gene>
<dbReference type="EMBL" id="LR796685">
    <property type="protein sequence ID" value="CAB4159341.1"/>
    <property type="molecule type" value="Genomic_DNA"/>
</dbReference>
<proteinExistence type="predicted"/>